<dbReference type="EMBL" id="JANKBY010000288">
    <property type="protein sequence ID" value="MCR1824341.1"/>
    <property type="molecule type" value="Genomic_DNA"/>
</dbReference>
<reference evidence="1" key="1">
    <citation type="submission" date="2022-07" db="EMBL/GenBank/DDBJ databases">
        <title>Enhanced cultured diversity of the mouse gut microbiota enables custom-made synthetic communities.</title>
        <authorList>
            <person name="Afrizal A."/>
        </authorList>
    </citation>
    <scope>NUCLEOTIDE SEQUENCE</scope>
    <source>
        <strain evidence="1">DSM 29186</strain>
    </source>
</reference>
<keyword evidence="2" id="KW-1185">Reference proteome</keyword>
<evidence type="ECO:0000313" key="2">
    <source>
        <dbReference type="Proteomes" id="UP001140817"/>
    </source>
</evidence>
<dbReference type="AlphaFoldDB" id="A0A9X2S575"/>
<dbReference type="Proteomes" id="UP001140817">
    <property type="component" value="Unassembled WGS sequence"/>
</dbReference>
<organism evidence="1 2">
    <name type="scientific">Terrisporobacter muris</name>
    <dbReference type="NCBI Taxonomy" id="2963284"/>
    <lineage>
        <taxon>Bacteria</taxon>
        <taxon>Bacillati</taxon>
        <taxon>Bacillota</taxon>
        <taxon>Clostridia</taxon>
        <taxon>Peptostreptococcales</taxon>
        <taxon>Peptostreptococcaceae</taxon>
        <taxon>Terrisporobacter</taxon>
    </lineage>
</organism>
<evidence type="ECO:0000313" key="1">
    <source>
        <dbReference type="EMBL" id="MCR1824341.1"/>
    </source>
</evidence>
<name>A0A9X2S575_9FIRM</name>
<dbReference type="RefSeq" id="WP_257560680.1">
    <property type="nucleotide sequence ID" value="NZ_JANKBY010000288.1"/>
</dbReference>
<proteinExistence type="predicted"/>
<gene>
    <name evidence="1" type="ORF">NSA58_16285</name>
</gene>
<sequence>MNSKEFVELFYKEKNNLLKIYFDSLEDTEVGLNIKRLKLEEDEIETMKNIIDNVITDTMYTILLGLDGSASIGDLQQMYELYDENGSNLTISGEIEEYAYEYFQEKEKE</sequence>
<accession>A0A9X2S575</accession>
<protein>
    <submittedName>
        <fullName evidence="1">Uncharacterized protein</fullName>
    </submittedName>
</protein>
<comment type="caution">
    <text evidence="1">The sequence shown here is derived from an EMBL/GenBank/DDBJ whole genome shotgun (WGS) entry which is preliminary data.</text>
</comment>